<feature type="compositionally biased region" description="Polar residues" evidence="1">
    <location>
        <begin position="1"/>
        <end position="21"/>
    </location>
</feature>
<keyword evidence="3" id="KW-1185">Reference proteome</keyword>
<name>A0ABU4L5U9_9ACTN</name>
<evidence type="ECO:0000313" key="3">
    <source>
        <dbReference type="Proteomes" id="UP001271723"/>
    </source>
</evidence>
<protein>
    <submittedName>
        <fullName evidence="2">Uncharacterized protein</fullName>
    </submittedName>
</protein>
<accession>A0ABU4L5U9</accession>
<feature type="region of interest" description="Disordered" evidence="1">
    <location>
        <begin position="1"/>
        <end position="30"/>
    </location>
</feature>
<gene>
    <name evidence="2" type="ORF">PV517_17430</name>
</gene>
<evidence type="ECO:0000256" key="1">
    <source>
        <dbReference type="SAM" id="MobiDB-lite"/>
    </source>
</evidence>
<dbReference type="RefSeq" id="WP_256964539.1">
    <property type="nucleotide sequence ID" value="NZ_JAGJBZ010000002.1"/>
</dbReference>
<comment type="caution">
    <text evidence="2">The sequence shown here is derived from an EMBL/GenBank/DDBJ whole genome shotgun (WGS) entry which is preliminary data.</text>
</comment>
<evidence type="ECO:0000313" key="2">
    <source>
        <dbReference type="EMBL" id="MDX2910478.1"/>
    </source>
</evidence>
<organism evidence="2 3">
    <name type="scientific">Streptomyces griseiscabiei</name>
    <dbReference type="NCBI Taxonomy" id="2993540"/>
    <lineage>
        <taxon>Bacteria</taxon>
        <taxon>Bacillati</taxon>
        <taxon>Actinomycetota</taxon>
        <taxon>Actinomycetes</taxon>
        <taxon>Kitasatosporales</taxon>
        <taxon>Streptomycetaceae</taxon>
        <taxon>Streptomyces</taxon>
    </lineage>
</organism>
<dbReference type="EMBL" id="JARAVY010000006">
    <property type="protein sequence ID" value="MDX2910478.1"/>
    <property type="molecule type" value="Genomic_DNA"/>
</dbReference>
<proteinExistence type="predicted"/>
<sequence>MPTTRTASSPGRCSERSQPSGSCPGPRPLPLFFQRHTARQQLQQAGMVDLQQYRQIVRTVFQIIDAALEFTRHSALAQRPQPGDQRTQLRL</sequence>
<dbReference type="Proteomes" id="UP001271723">
    <property type="component" value="Unassembled WGS sequence"/>
</dbReference>
<reference evidence="2 3" key="1">
    <citation type="journal article" date="2023" name="Microb. Genom.">
        <title>Mesoterricola silvestris gen. nov., sp. nov., Mesoterricola sediminis sp. nov., Geothrix oryzae sp. nov., Geothrix edaphica sp. nov., Geothrix rubra sp. nov., and Geothrix limicola sp. nov., six novel members of Acidobacteriota isolated from soils.</title>
        <authorList>
            <person name="Weisberg A.J."/>
            <person name="Pearce E."/>
            <person name="Kramer C.G."/>
            <person name="Chang J.H."/>
            <person name="Clarke C.R."/>
        </authorList>
    </citation>
    <scope>NUCLEOTIDE SEQUENCE [LARGE SCALE GENOMIC DNA]</scope>
    <source>
        <strain evidence="2 3">NRRL_B-2795</strain>
    </source>
</reference>